<dbReference type="InterPro" id="IPR003959">
    <property type="entry name" value="ATPase_AAA_core"/>
</dbReference>
<name>A0A1Q5PXX8_9ACTO</name>
<dbReference type="Proteomes" id="UP000185612">
    <property type="component" value="Unassembled WGS sequence"/>
</dbReference>
<dbReference type="SMART" id="SM00382">
    <property type="entry name" value="AAA"/>
    <property type="match status" value="1"/>
</dbReference>
<dbReference type="STRING" id="52770.BSZ40_02165"/>
<dbReference type="PROSITE" id="PS00674">
    <property type="entry name" value="AAA"/>
    <property type="match status" value="1"/>
</dbReference>
<evidence type="ECO:0000256" key="1">
    <source>
        <dbReference type="ARBA" id="ARBA00022741"/>
    </source>
</evidence>
<dbReference type="OrthoDB" id="9809379at2"/>
<dbReference type="GO" id="GO:0016887">
    <property type="term" value="F:ATP hydrolysis activity"/>
    <property type="evidence" value="ECO:0007669"/>
    <property type="project" value="InterPro"/>
</dbReference>
<keyword evidence="2 4" id="KW-0067">ATP-binding</keyword>
<dbReference type="GO" id="GO:0005524">
    <property type="term" value="F:ATP binding"/>
    <property type="evidence" value="ECO:0007669"/>
    <property type="project" value="UniProtKB-KW"/>
</dbReference>
<evidence type="ECO:0000256" key="6">
    <source>
        <dbReference type="SAM" id="MobiDB-lite"/>
    </source>
</evidence>
<dbReference type="Gene3D" id="1.20.5.170">
    <property type="match status" value="1"/>
</dbReference>
<feature type="domain" description="AAA+ ATPase" evidence="7">
    <location>
        <begin position="216"/>
        <end position="369"/>
    </location>
</feature>
<accession>A0A1Q5PXX8</accession>
<organism evidence="8 9">
    <name type="scientific">Buchananella hordeovulneris</name>
    <dbReference type="NCBI Taxonomy" id="52770"/>
    <lineage>
        <taxon>Bacteria</taxon>
        <taxon>Bacillati</taxon>
        <taxon>Actinomycetota</taxon>
        <taxon>Actinomycetes</taxon>
        <taxon>Actinomycetales</taxon>
        <taxon>Actinomycetaceae</taxon>
        <taxon>Buchananella</taxon>
    </lineage>
</organism>
<feature type="region of interest" description="Disordered" evidence="6">
    <location>
        <begin position="468"/>
        <end position="487"/>
    </location>
</feature>
<dbReference type="EMBL" id="MQVS01000002">
    <property type="protein sequence ID" value="OKL52312.1"/>
    <property type="molecule type" value="Genomic_DNA"/>
</dbReference>
<dbReference type="Pfam" id="PF16450">
    <property type="entry name" value="Prot_ATP_ID_OB_C"/>
    <property type="match status" value="1"/>
</dbReference>
<keyword evidence="3 5" id="KW-0175">Coiled coil</keyword>
<evidence type="ECO:0000313" key="8">
    <source>
        <dbReference type="EMBL" id="OKL52312.1"/>
    </source>
</evidence>
<reference evidence="9" key="1">
    <citation type="submission" date="2016-12" db="EMBL/GenBank/DDBJ databases">
        <authorList>
            <person name="Meng X."/>
        </authorList>
    </citation>
    <scope>NUCLEOTIDE SEQUENCE [LARGE SCALE GENOMIC DNA]</scope>
    <source>
        <strain evidence="9">DSM 20732</strain>
    </source>
</reference>
<comment type="similarity">
    <text evidence="4">Belongs to the AAA ATPase family.</text>
</comment>
<evidence type="ECO:0000313" key="9">
    <source>
        <dbReference type="Proteomes" id="UP000185612"/>
    </source>
</evidence>
<evidence type="ECO:0000259" key="7">
    <source>
        <dbReference type="SMART" id="SM00382"/>
    </source>
</evidence>
<dbReference type="InterPro" id="IPR050168">
    <property type="entry name" value="AAA_ATPase_domain"/>
</dbReference>
<gene>
    <name evidence="8" type="ORF">BSZ40_02165</name>
</gene>
<evidence type="ECO:0000256" key="3">
    <source>
        <dbReference type="ARBA" id="ARBA00023054"/>
    </source>
</evidence>
<dbReference type="FunFam" id="3.40.50.300:FF:001025">
    <property type="entry name" value="ATPase family, AAA domain-containing 2B"/>
    <property type="match status" value="1"/>
</dbReference>
<evidence type="ECO:0000256" key="4">
    <source>
        <dbReference type="RuleBase" id="RU003651"/>
    </source>
</evidence>
<dbReference type="Gene3D" id="2.40.50.140">
    <property type="entry name" value="Nucleic acid-binding proteins"/>
    <property type="match status" value="1"/>
</dbReference>
<protein>
    <recommendedName>
        <fullName evidence="7">AAA+ ATPase domain-containing protein</fullName>
    </recommendedName>
</protein>
<dbReference type="InterPro" id="IPR003960">
    <property type="entry name" value="ATPase_AAA_CS"/>
</dbReference>
<dbReference type="Gene3D" id="1.10.8.60">
    <property type="match status" value="1"/>
</dbReference>
<feature type="coiled-coil region" evidence="5">
    <location>
        <begin position="11"/>
        <end position="45"/>
    </location>
</feature>
<dbReference type="AlphaFoldDB" id="A0A1Q5PXX8"/>
<dbReference type="Pfam" id="PF00004">
    <property type="entry name" value="AAA"/>
    <property type="match status" value="1"/>
</dbReference>
<evidence type="ECO:0000256" key="2">
    <source>
        <dbReference type="ARBA" id="ARBA00022840"/>
    </source>
</evidence>
<dbReference type="InterPro" id="IPR027417">
    <property type="entry name" value="P-loop_NTPase"/>
</dbReference>
<dbReference type="InterPro" id="IPR032501">
    <property type="entry name" value="Prot_ATP_ID_OB_2nd"/>
</dbReference>
<keyword evidence="9" id="KW-1185">Reference proteome</keyword>
<dbReference type="SUPFAM" id="SSF52540">
    <property type="entry name" value="P-loop containing nucleoside triphosphate hydrolases"/>
    <property type="match status" value="1"/>
</dbReference>
<proteinExistence type="inferred from homology"/>
<comment type="caution">
    <text evidence="8">The sequence shown here is derived from an EMBL/GenBank/DDBJ whole genome shotgun (WGS) entry which is preliminary data.</text>
</comment>
<dbReference type="InterPro" id="IPR012340">
    <property type="entry name" value="NA-bd_OB-fold"/>
</dbReference>
<dbReference type="PANTHER" id="PTHR23077">
    <property type="entry name" value="AAA-FAMILY ATPASE"/>
    <property type="match status" value="1"/>
</dbReference>
<keyword evidence="1 4" id="KW-0547">Nucleotide-binding</keyword>
<dbReference type="RefSeq" id="WP_073822881.1">
    <property type="nucleotide sequence ID" value="NZ_MQVS01000002.1"/>
</dbReference>
<sequence length="487" mass="51800">MSDPTAAARELASLREKNTRLAAALADARSQLTQLGQQLEAWRRSPLTQVPVLEVDLTERRLTVQEGPVVRSVPAAGHLVLGTLGPGTWVALDAHAVAVDVVPGPSTGELGTVKEIVDETRLIVATTGGGERVVRRSRALHGAQVEIGATMRFDPRTAVATEVLVRRDVEQLLTPQMPDVDFTDIGGLDHLVTQIRQSIELPLTHPELFARYQLATTHGVLLYGPPGCGKTMIAKALATSLARGVRSRAGQDVTGYFLAVDGPELLDMYVGESERKIRAVFARARELAAAGHAVVLFFDEMEALFRTRGSGISSDMETTIVPQLLAELDGVTALGNVRVIGATNREDMIDPAVLRPGRLDLKLRIPRPDLSAARDIVTKHLPLTVPLDPSVPGHGEGQRAHLADAVVAGLRTHPRLAAHISGAMLAQIVARAKLSALLAETRGEASGLRLTDIEVALAQEAAQLADLLGDTPTPGLPNLGPAPELDA</sequence>
<evidence type="ECO:0000256" key="5">
    <source>
        <dbReference type="SAM" id="Coils"/>
    </source>
</evidence>
<dbReference type="Gene3D" id="3.40.50.300">
    <property type="entry name" value="P-loop containing nucleotide triphosphate hydrolases"/>
    <property type="match status" value="1"/>
</dbReference>
<dbReference type="InterPro" id="IPR003593">
    <property type="entry name" value="AAA+_ATPase"/>
</dbReference>
<dbReference type="PANTHER" id="PTHR23077:SF144">
    <property type="entry name" value="PROTEASOME-ASSOCIATED ATPASE"/>
    <property type="match status" value="1"/>
</dbReference>